<dbReference type="PANTHER" id="PTHR35273">
    <property type="entry name" value="ALPHA-1,4 POLYGALACTOSAMINIDASE, PUTATIVE (AFU_ORTHOLOGUE AFUA_3G07890)-RELATED"/>
    <property type="match status" value="1"/>
</dbReference>
<dbReference type="EMBL" id="JEMB01000972">
    <property type="protein sequence ID" value="KYF91899.1"/>
    <property type="molecule type" value="Genomic_DNA"/>
</dbReference>
<comment type="caution">
    <text evidence="4">The sequence shown here is derived from an EMBL/GenBank/DDBJ whole genome shotgun (WGS) entry which is preliminary data.</text>
</comment>
<dbReference type="Proteomes" id="UP000075635">
    <property type="component" value="Unassembled WGS sequence"/>
</dbReference>
<evidence type="ECO:0000256" key="2">
    <source>
        <dbReference type="SAM" id="SignalP"/>
    </source>
</evidence>
<evidence type="ECO:0000259" key="3">
    <source>
        <dbReference type="Pfam" id="PF03537"/>
    </source>
</evidence>
<dbReference type="PANTHER" id="PTHR35273:SF2">
    <property type="entry name" value="ALPHA-GALACTOSIDASE"/>
    <property type="match status" value="1"/>
</dbReference>
<feature type="region of interest" description="Disordered" evidence="1">
    <location>
        <begin position="27"/>
        <end position="73"/>
    </location>
</feature>
<dbReference type="Pfam" id="PF03537">
    <property type="entry name" value="Glyco_hydro_114"/>
    <property type="match status" value="1"/>
</dbReference>
<feature type="chain" id="PRO_5007568977" description="Glycoside-hydrolase family GH114 TIM-barrel domain-containing protein" evidence="2">
    <location>
        <begin position="22"/>
        <end position="333"/>
    </location>
</feature>
<reference evidence="4 5" key="1">
    <citation type="submission" date="2014-02" db="EMBL/GenBank/DDBJ databases">
        <title>The small core and large imbalanced accessory genome model reveals a collaborative survival strategy of Sorangium cellulosum strains in nature.</title>
        <authorList>
            <person name="Han K."/>
            <person name="Peng R."/>
            <person name="Blom J."/>
            <person name="Li Y.-Z."/>
        </authorList>
    </citation>
    <scope>NUCLEOTIDE SEQUENCE [LARGE SCALE GENOMIC DNA]</scope>
    <source>
        <strain evidence="4 5">So0011-07</strain>
    </source>
</reference>
<protein>
    <recommendedName>
        <fullName evidence="3">Glycoside-hydrolase family GH114 TIM-barrel domain-containing protein</fullName>
    </recommendedName>
</protein>
<dbReference type="InterPro" id="IPR004352">
    <property type="entry name" value="GH114_TIM-barrel"/>
</dbReference>
<dbReference type="Gene3D" id="3.20.20.70">
    <property type="entry name" value="Aldolase class I"/>
    <property type="match status" value="1"/>
</dbReference>
<dbReference type="InterPro" id="IPR013785">
    <property type="entry name" value="Aldolase_TIM"/>
</dbReference>
<evidence type="ECO:0000256" key="1">
    <source>
        <dbReference type="SAM" id="MobiDB-lite"/>
    </source>
</evidence>
<feature type="domain" description="Glycoside-hydrolase family GH114 TIM-barrel" evidence="3">
    <location>
        <begin position="84"/>
        <end position="326"/>
    </location>
</feature>
<evidence type="ECO:0000313" key="5">
    <source>
        <dbReference type="Proteomes" id="UP000075635"/>
    </source>
</evidence>
<keyword evidence="2" id="KW-0732">Signal</keyword>
<dbReference type="SUPFAM" id="SSF51445">
    <property type="entry name" value="(Trans)glycosidases"/>
    <property type="match status" value="1"/>
</dbReference>
<feature type="signal peptide" evidence="2">
    <location>
        <begin position="1"/>
        <end position="21"/>
    </location>
</feature>
<evidence type="ECO:0000313" key="4">
    <source>
        <dbReference type="EMBL" id="KYF91899.1"/>
    </source>
</evidence>
<accession>A0A150SHL4</accession>
<feature type="compositionally biased region" description="Low complexity" evidence="1">
    <location>
        <begin position="43"/>
        <end position="70"/>
    </location>
</feature>
<dbReference type="AlphaFoldDB" id="A0A150SHL4"/>
<organism evidence="4 5">
    <name type="scientific">Sorangium cellulosum</name>
    <name type="common">Polyangium cellulosum</name>
    <dbReference type="NCBI Taxonomy" id="56"/>
    <lineage>
        <taxon>Bacteria</taxon>
        <taxon>Pseudomonadati</taxon>
        <taxon>Myxococcota</taxon>
        <taxon>Polyangia</taxon>
        <taxon>Polyangiales</taxon>
        <taxon>Polyangiaceae</taxon>
        <taxon>Sorangium</taxon>
    </lineage>
</organism>
<name>A0A150SHL4_SORCE</name>
<gene>
    <name evidence="4" type="ORF">BE17_19680</name>
</gene>
<dbReference type="InterPro" id="IPR017853">
    <property type="entry name" value="GH"/>
</dbReference>
<proteinExistence type="predicted"/>
<sequence length="333" mass="36402">MNRSWPAVVKSLILVLSAAHVACGDTGEDPGGAGGARLDPTDSSSTSASASSTSVSPTSASSTSASSTSSGGNPDIWIPALETSWHWMIDHPLDLDDPKDMGLVDPTGAPTESPPPTVYDIDWEFTPAETVAALHAKGAKVICYVDVGAFEDYRPDAGDFPESVKGNPDYHWEGSFWLDIRQIELLGPIMQARFQVCKDKGFDAIEPDEVDGYANDSGFPLTYEDQIAYNRFIADLAHSMGMSVGLKGDIEQAEDLWPHFDWTLNEQCFEYEECEILVDTFLANGKAVFEVEYDDPFSGHMTDRSLFCDQANAWGFNSMEMPLDLDGGRWPCR</sequence>